<gene>
    <name evidence="1" type="ORF">Acr_22g0007070</name>
</gene>
<proteinExistence type="predicted"/>
<evidence type="ECO:0000313" key="1">
    <source>
        <dbReference type="EMBL" id="GFZ11309.1"/>
    </source>
</evidence>
<reference evidence="1 2" key="1">
    <citation type="submission" date="2019-07" db="EMBL/GenBank/DDBJ databases">
        <title>De Novo Assembly of kiwifruit Actinidia rufa.</title>
        <authorList>
            <person name="Sugita-Konishi S."/>
            <person name="Sato K."/>
            <person name="Mori E."/>
            <person name="Abe Y."/>
            <person name="Kisaki G."/>
            <person name="Hamano K."/>
            <person name="Suezawa K."/>
            <person name="Otani M."/>
            <person name="Fukuda T."/>
            <person name="Manabe T."/>
            <person name="Gomi K."/>
            <person name="Tabuchi M."/>
            <person name="Akimitsu K."/>
            <person name="Kataoka I."/>
        </authorList>
    </citation>
    <scope>NUCLEOTIDE SEQUENCE [LARGE SCALE GENOMIC DNA]</scope>
    <source>
        <strain evidence="2">cv. Fuchu</strain>
    </source>
</reference>
<organism evidence="1 2">
    <name type="scientific">Actinidia rufa</name>
    <dbReference type="NCBI Taxonomy" id="165716"/>
    <lineage>
        <taxon>Eukaryota</taxon>
        <taxon>Viridiplantae</taxon>
        <taxon>Streptophyta</taxon>
        <taxon>Embryophyta</taxon>
        <taxon>Tracheophyta</taxon>
        <taxon>Spermatophyta</taxon>
        <taxon>Magnoliopsida</taxon>
        <taxon>eudicotyledons</taxon>
        <taxon>Gunneridae</taxon>
        <taxon>Pentapetalae</taxon>
        <taxon>asterids</taxon>
        <taxon>Ericales</taxon>
        <taxon>Actinidiaceae</taxon>
        <taxon>Actinidia</taxon>
    </lineage>
</organism>
<evidence type="ECO:0000313" key="2">
    <source>
        <dbReference type="Proteomes" id="UP000585474"/>
    </source>
</evidence>
<protein>
    <submittedName>
        <fullName evidence="1">Uncharacterized protein</fullName>
    </submittedName>
</protein>
<dbReference type="EMBL" id="BJWL01000022">
    <property type="protein sequence ID" value="GFZ11309.1"/>
    <property type="molecule type" value="Genomic_DNA"/>
</dbReference>
<accession>A0A7J0GKG8</accession>
<name>A0A7J0GKG8_9ERIC</name>
<dbReference type="PROSITE" id="PS51257">
    <property type="entry name" value="PROKAR_LIPOPROTEIN"/>
    <property type="match status" value="1"/>
</dbReference>
<dbReference type="AlphaFoldDB" id="A0A7J0GKG8"/>
<keyword evidence="2" id="KW-1185">Reference proteome</keyword>
<dbReference type="Proteomes" id="UP000585474">
    <property type="component" value="Unassembled WGS sequence"/>
</dbReference>
<sequence length="128" mass="14166">MTRENEERALPAFPGWLSCVRLDRRVSFGFAFHRRSTVRSSVVTLPCCAREDHAGARTAVSGYEYAQLCGIALARDNGGGRGRRANSRDKSIVVCSYRTQGRTKICTGAAFMGPSDFRDIGFLKMKLL</sequence>
<comment type="caution">
    <text evidence="1">The sequence shown here is derived from an EMBL/GenBank/DDBJ whole genome shotgun (WGS) entry which is preliminary data.</text>
</comment>